<feature type="domain" description="Serine aminopeptidase S33" evidence="2">
    <location>
        <begin position="68"/>
        <end position="324"/>
    </location>
</feature>
<name>A0A1Y6EI15_9SPHN</name>
<dbReference type="PANTHER" id="PTHR11614">
    <property type="entry name" value="PHOSPHOLIPASE-RELATED"/>
    <property type="match status" value="1"/>
</dbReference>
<keyword evidence="4" id="KW-1185">Reference proteome</keyword>
<reference evidence="4" key="1">
    <citation type="submission" date="2017-04" db="EMBL/GenBank/DDBJ databases">
        <authorList>
            <person name="Varghese N."/>
            <person name="Submissions S."/>
        </authorList>
    </citation>
    <scope>NUCLEOTIDE SEQUENCE [LARGE SCALE GENOMIC DNA]</scope>
</reference>
<dbReference type="SUPFAM" id="SSF53474">
    <property type="entry name" value="alpha/beta-Hydrolases"/>
    <property type="match status" value="1"/>
</dbReference>
<evidence type="ECO:0000256" key="1">
    <source>
        <dbReference type="SAM" id="MobiDB-lite"/>
    </source>
</evidence>
<dbReference type="InterPro" id="IPR022742">
    <property type="entry name" value="Hydrolase_4"/>
</dbReference>
<evidence type="ECO:0000259" key="2">
    <source>
        <dbReference type="Pfam" id="PF12146"/>
    </source>
</evidence>
<accession>A0A1Y6EI15</accession>
<dbReference type="InterPro" id="IPR051044">
    <property type="entry name" value="MAG_DAG_Lipase"/>
</dbReference>
<dbReference type="AlphaFoldDB" id="A0A1Y6EI15"/>
<dbReference type="Proteomes" id="UP000194420">
    <property type="component" value="Unassembled WGS sequence"/>
</dbReference>
<gene>
    <name evidence="3" type="ORF">SAMN06297468_0647</name>
</gene>
<dbReference type="Pfam" id="PF12146">
    <property type="entry name" value="Hydrolase_4"/>
    <property type="match status" value="1"/>
</dbReference>
<feature type="region of interest" description="Disordered" evidence="1">
    <location>
        <begin position="1"/>
        <end position="25"/>
    </location>
</feature>
<evidence type="ECO:0000313" key="4">
    <source>
        <dbReference type="Proteomes" id="UP000194420"/>
    </source>
</evidence>
<dbReference type="InterPro" id="IPR029058">
    <property type="entry name" value="AB_hydrolase_fold"/>
</dbReference>
<dbReference type="EMBL" id="FXWG01000001">
    <property type="protein sequence ID" value="SMQ62066.1"/>
    <property type="molecule type" value="Genomic_DNA"/>
</dbReference>
<evidence type="ECO:0000313" key="3">
    <source>
        <dbReference type="EMBL" id="SMQ62066.1"/>
    </source>
</evidence>
<sequence>MKTGATDYHLPKSNQSRRRDISDTSETVTLAIDRRAIPPHANETIWRASDGHELRRIDWPGAAGTGARPRGSILFLPGRGDNYEKYLESLEQWHRAGWRVTAADWRGQAGSGRLGKDKVTGHIEDFGDWVSDLGHLWQSWKADTPGPHVLAGHSMGGHLVLRALMERAVDPDALFLSAPMLGFVGRIPAAIGHAAARLMLRFGDPARPAWKWSEKPGEVPAARKSLLTHDEDRYEDELWWREHRPELVMGPGSWGWIERAYASMRSLFAPGKLEAITTPILLIGTSNDKLVSMEAIEEAANRLPNGELVSFGNEASHEILREVDPVRDRAMDAIAEFLDRVVPPAESAAA</sequence>
<protein>
    <submittedName>
        <fullName evidence="3">Lysophospholipase</fullName>
    </submittedName>
</protein>
<dbReference type="Gene3D" id="3.40.50.1820">
    <property type="entry name" value="alpha/beta hydrolase"/>
    <property type="match status" value="1"/>
</dbReference>
<proteinExistence type="predicted"/>
<organism evidence="3 4">
    <name type="scientific">Altererythrobacter xiamenensis</name>
    <dbReference type="NCBI Taxonomy" id="1316679"/>
    <lineage>
        <taxon>Bacteria</taxon>
        <taxon>Pseudomonadati</taxon>
        <taxon>Pseudomonadota</taxon>
        <taxon>Alphaproteobacteria</taxon>
        <taxon>Sphingomonadales</taxon>
        <taxon>Erythrobacteraceae</taxon>
        <taxon>Altererythrobacter</taxon>
    </lineage>
</organism>